<dbReference type="PANTHER" id="PTHR30574">
    <property type="entry name" value="INNER MEMBRANE PROTEIN YEDE"/>
    <property type="match status" value="1"/>
</dbReference>
<protein>
    <submittedName>
        <fullName evidence="10">YeeE/YedE family protein</fullName>
    </submittedName>
</protein>
<evidence type="ECO:0000256" key="9">
    <source>
        <dbReference type="SAM" id="Phobius"/>
    </source>
</evidence>
<evidence type="ECO:0000256" key="6">
    <source>
        <dbReference type="ARBA" id="ARBA00022989"/>
    </source>
</evidence>
<dbReference type="EMBL" id="BAABDF010000007">
    <property type="protein sequence ID" value="GAA3873892.1"/>
    <property type="molecule type" value="Genomic_DNA"/>
</dbReference>
<evidence type="ECO:0000256" key="4">
    <source>
        <dbReference type="ARBA" id="ARBA00022519"/>
    </source>
</evidence>
<dbReference type="Pfam" id="PF04143">
    <property type="entry name" value="Sulf_transp"/>
    <property type="match status" value="1"/>
</dbReference>
<evidence type="ECO:0000256" key="5">
    <source>
        <dbReference type="ARBA" id="ARBA00022692"/>
    </source>
</evidence>
<evidence type="ECO:0000256" key="2">
    <source>
        <dbReference type="ARBA" id="ARBA00022448"/>
    </source>
</evidence>
<dbReference type="InterPro" id="IPR007272">
    <property type="entry name" value="Sulf_transp_TsuA/YedE"/>
</dbReference>
<dbReference type="RefSeq" id="WP_344847532.1">
    <property type="nucleotide sequence ID" value="NZ_BAABDF010000007.1"/>
</dbReference>
<comment type="caution">
    <text evidence="10">The sequence shown here is derived from an EMBL/GenBank/DDBJ whole genome shotgun (WGS) entry which is preliminary data.</text>
</comment>
<keyword evidence="4" id="KW-0997">Cell inner membrane</keyword>
<organism evidence="10 11">
    <name type="scientific">Celeribacter arenosi</name>
    <dbReference type="NCBI Taxonomy" id="792649"/>
    <lineage>
        <taxon>Bacteria</taxon>
        <taxon>Pseudomonadati</taxon>
        <taxon>Pseudomonadota</taxon>
        <taxon>Alphaproteobacteria</taxon>
        <taxon>Rhodobacterales</taxon>
        <taxon>Roseobacteraceae</taxon>
        <taxon>Celeribacter</taxon>
    </lineage>
</organism>
<evidence type="ECO:0000313" key="10">
    <source>
        <dbReference type="EMBL" id="GAA3873892.1"/>
    </source>
</evidence>
<dbReference type="Proteomes" id="UP001399917">
    <property type="component" value="Unassembled WGS sequence"/>
</dbReference>
<name>A0ABP7KFN7_9RHOB</name>
<comment type="subcellular location">
    <subcellularLocation>
        <location evidence="1">Cell inner membrane</location>
        <topology evidence="1">Multi-pass membrane protein</topology>
    </subcellularLocation>
</comment>
<evidence type="ECO:0000256" key="8">
    <source>
        <dbReference type="ARBA" id="ARBA00035655"/>
    </source>
</evidence>
<dbReference type="PANTHER" id="PTHR30574:SF1">
    <property type="entry name" value="SULPHUR TRANSPORT DOMAIN-CONTAINING PROTEIN"/>
    <property type="match status" value="1"/>
</dbReference>
<accession>A0ABP7KFN7</accession>
<keyword evidence="11" id="KW-1185">Reference proteome</keyword>
<keyword evidence="3" id="KW-1003">Cell membrane</keyword>
<proteinExistence type="inferred from homology"/>
<feature type="transmembrane region" description="Helical" evidence="9">
    <location>
        <begin position="50"/>
        <end position="67"/>
    </location>
</feature>
<keyword evidence="2" id="KW-0813">Transport</keyword>
<keyword evidence="6 9" id="KW-1133">Transmembrane helix</keyword>
<comment type="similarity">
    <text evidence="8">Belongs to the TsuA/YedE (TC 9.B.102) family.</text>
</comment>
<evidence type="ECO:0000256" key="7">
    <source>
        <dbReference type="ARBA" id="ARBA00023136"/>
    </source>
</evidence>
<feature type="transmembrane region" description="Helical" evidence="9">
    <location>
        <begin position="79"/>
        <end position="99"/>
    </location>
</feature>
<evidence type="ECO:0000256" key="3">
    <source>
        <dbReference type="ARBA" id="ARBA00022475"/>
    </source>
</evidence>
<sequence>MITEFTPWASLIGGLLIGLSAVMLMAFQGRVFGATGVLAGFIQPSSSSDWAWRAWILAGMVTGPLAFRLLTGEALAIDVPVSTVALVIGGFIVGIGVTFGSGCTSGHGVCGMARLSPRSIVATITFMITTGITVYVVRHIIGGI</sequence>
<feature type="transmembrane region" description="Helical" evidence="9">
    <location>
        <begin position="120"/>
        <end position="141"/>
    </location>
</feature>
<keyword evidence="5 9" id="KW-0812">Transmembrane</keyword>
<feature type="transmembrane region" description="Helical" evidence="9">
    <location>
        <begin position="6"/>
        <end position="29"/>
    </location>
</feature>
<evidence type="ECO:0000256" key="1">
    <source>
        <dbReference type="ARBA" id="ARBA00004429"/>
    </source>
</evidence>
<keyword evidence="7 9" id="KW-0472">Membrane</keyword>
<reference evidence="11" key="1">
    <citation type="journal article" date="2019" name="Int. J. Syst. Evol. Microbiol.">
        <title>The Global Catalogue of Microorganisms (GCM) 10K type strain sequencing project: providing services to taxonomists for standard genome sequencing and annotation.</title>
        <authorList>
            <consortium name="The Broad Institute Genomics Platform"/>
            <consortium name="The Broad Institute Genome Sequencing Center for Infectious Disease"/>
            <person name="Wu L."/>
            <person name="Ma J."/>
        </authorList>
    </citation>
    <scope>NUCLEOTIDE SEQUENCE [LARGE SCALE GENOMIC DNA]</scope>
    <source>
        <strain evidence="11">JCM 17190</strain>
    </source>
</reference>
<evidence type="ECO:0000313" key="11">
    <source>
        <dbReference type="Proteomes" id="UP001399917"/>
    </source>
</evidence>
<gene>
    <name evidence="10" type="ORF">GCM10022404_24700</name>
</gene>